<dbReference type="PANTHER" id="PTHR42917:SF2">
    <property type="entry name" value="2,4-DIENOYL-COA REDUCTASE [(2E)-ENOYL-COA-PRODUCING]"/>
    <property type="match status" value="1"/>
</dbReference>
<evidence type="ECO:0000256" key="2">
    <source>
        <dbReference type="ARBA" id="ARBA00001966"/>
    </source>
</evidence>
<comment type="cofactor">
    <cofactor evidence="1">
        <name>FMN</name>
        <dbReference type="ChEBI" id="CHEBI:58210"/>
    </cofactor>
</comment>
<dbReference type="GO" id="GO:0016491">
    <property type="term" value="F:oxidoreductase activity"/>
    <property type="evidence" value="ECO:0007669"/>
    <property type="project" value="UniProtKB-KW"/>
</dbReference>
<reference evidence="13 14" key="2">
    <citation type="submission" date="2019-03" db="EMBL/GenBank/DDBJ databases">
        <title>Genomic Encyclopedia of Type Strains, Phase IV (KMG-IV): sequencing the most valuable type-strain genomes for metagenomic binning, comparative biology and taxonomic classification.</title>
        <authorList>
            <person name="Goeker M."/>
        </authorList>
    </citation>
    <scope>NUCLEOTIDE SEQUENCE [LARGE SCALE GENOMIC DNA]</scope>
    <source>
        <strain evidence="13 14">DSM 103426</strain>
    </source>
</reference>
<dbReference type="Pfam" id="PF00724">
    <property type="entry name" value="Oxidored_FMN"/>
    <property type="match status" value="1"/>
</dbReference>
<keyword evidence="5" id="KW-0288">FMN</keyword>
<dbReference type="PRINTS" id="PR00368">
    <property type="entry name" value="FADPNR"/>
</dbReference>
<dbReference type="InterPro" id="IPR051793">
    <property type="entry name" value="NADH:flavin_oxidoreductase"/>
</dbReference>
<dbReference type="CDD" id="cd02803">
    <property type="entry name" value="OYE_like_FMN_family"/>
    <property type="match status" value="1"/>
</dbReference>
<name>A0A4R3JU11_9FIRM</name>
<evidence type="ECO:0000256" key="5">
    <source>
        <dbReference type="ARBA" id="ARBA00022643"/>
    </source>
</evidence>
<gene>
    <name evidence="12" type="primary">fadH</name>
    <name evidence="13" type="ORF">EDD74_102106</name>
    <name evidence="12" type="ORF">FAEUMB_18170</name>
</gene>
<comment type="similarity">
    <text evidence="3">In the N-terminal section; belongs to the NADH:flavin oxidoreductase/NADH oxidase family.</text>
</comment>
<keyword evidence="8" id="KW-0408">Iron</keyword>
<dbReference type="GO" id="GO:0010181">
    <property type="term" value="F:FMN binding"/>
    <property type="evidence" value="ECO:0007669"/>
    <property type="project" value="InterPro"/>
</dbReference>
<evidence type="ECO:0000313" key="12">
    <source>
        <dbReference type="EMBL" id="GBU05276.1"/>
    </source>
</evidence>
<evidence type="ECO:0000256" key="6">
    <source>
        <dbReference type="ARBA" id="ARBA00022723"/>
    </source>
</evidence>
<dbReference type="NCBIfam" id="NF045599">
    <property type="entry name" value="bili_reduct_long"/>
    <property type="match status" value="1"/>
</dbReference>
<proteinExistence type="inferred from homology"/>
<dbReference type="EMBL" id="SLZV01000002">
    <property type="protein sequence ID" value="TCS69936.1"/>
    <property type="molecule type" value="Genomic_DNA"/>
</dbReference>
<keyword evidence="6" id="KW-0479">Metal-binding</keyword>
<dbReference type="Gene3D" id="3.20.20.70">
    <property type="entry name" value="Aldolase class I"/>
    <property type="match status" value="1"/>
</dbReference>
<reference evidence="12 15" key="1">
    <citation type="journal article" date="2018" name="Int. J. Syst. Evol. Microbiol.">
        <title>Draft Genome Sequence of Faecalimonas umbilicata JCM 30896T, an Acetate-Producing Bacterium Isolated from Human Feces.</title>
        <authorList>
            <person name="Sakamoto M."/>
            <person name="Ikeyama N."/>
            <person name="Yuki M."/>
            <person name="Ohkuma M."/>
        </authorList>
    </citation>
    <scope>NUCLEOTIDE SEQUENCE [LARGE SCALE GENOMIC DNA]</scope>
    <source>
        <strain evidence="12 15">EGH7</strain>
    </source>
</reference>
<dbReference type="RefSeq" id="WP_116441750.1">
    <property type="nucleotide sequence ID" value="NZ_BHEO01000008.1"/>
</dbReference>
<evidence type="ECO:0000259" key="10">
    <source>
        <dbReference type="Pfam" id="PF00724"/>
    </source>
</evidence>
<evidence type="ECO:0000256" key="4">
    <source>
        <dbReference type="ARBA" id="ARBA00022630"/>
    </source>
</evidence>
<keyword evidence="15" id="KW-1185">Reference proteome</keyword>
<protein>
    <submittedName>
        <fullName evidence="12 13">2,4-dienoyl-CoA reductase</fullName>
    </submittedName>
</protein>
<sequence>MKLLESIQVGNTTLKNRIMFPPLTTGYEAKDGSITPQSQAFYERLAEGGVSYIVLGDVAPIKTFTPVPKLCEDSQIESFRKLADAVHKHGAKIGVQIFHPEYDTASITELFLKGDFEGLRAKMKHDMMHFIDEVSEESLQEIIKKMCECAKRAQTAGIDAIQVHGDRLVGALSSTILNHRTDKYGGSLENRTRFAIELVTALRKAVPDMIIDYKLAVVTPQRGKGGVIAEEAVIFAKWLEEAGVDMLHVAQANHTGNMADTIPPMGVQPYAFFADIAGKVKEQVNIPVSTVGRIVSPALAESILESGKADIIGLGRPLLADPDWGKKLEEGNGDQIRQCIMCNKGCTDRIQNRQFLSCILNAENGYELERKITPAETPKKVVVVGGGPAGLEAARVAALKGHQVTLFEEKTVLGGQIQIAKVPPRKEELERALVYLTNAVKEAGVEIFCGKKVTEDDLLAYGADAVIVATGASNMMLPIPGADRTRVCSAWDVLEGTAQVYGRAAVIGGGMVGCETAEYLAERGCEVSIIEMLDKIANGESSTILPTLMENFEKNHVAQYVSHKVESIGEKSVVCKTGDDETKEIPYDFVVMAVGAKANAFETEKLEKAGIAVTKIGDCKDRASDIENAIKSGYDAANAIA</sequence>
<dbReference type="GO" id="GO:0051536">
    <property type="term" value="F:iron-sulfur cluster binding"/>
    <property type="evidence" value="ECO:0007669"/>
    <property type="project" value="UniProtKB-KW"/>
</dbReference>
<dbReference type="InterPro" id="IPR036188">
    <property type="entry name" value="FAD/NAD-bd_sf"/>
</dbReference>
<dbReference type="InterPro" id="IPR013785">
    <property type="entry name" value="Aldolase_TIM"/>
</dbReference>
<evidence type="ECO:0000256" key="8">
    <source>
        <dbReference type="ARBA" id="ARBA00023004"/>
    </source>
</evidence>
<dbReference type="AlphaFoldDB" id="A0A4R3JU11"/>
<evidence type="ECO:0000313" key="14">
    <source>
        <dbReference type="Proteomes" id="UP000294613"/>
    </source>
</evidence>
<keyword evidence="9" id="KW-0411">Iron-sulfur</keyword>
<dbReference type="NCBIfam" id="NF045592">
    <property type="entry name" value="bili_reduct_N"/>
    <property type="match status" value="1"/>
</dbReference>
<dbReference type="PRINTS" id="PR00469">
    <property type="entry name" value="PNDRDTASEII"/>
</dbReference>
<evidence type="ECO:0000313" key="13">
    <source>
        <dbReference type="EMBL" id="TCS69936.1"/>
    </source>
</evidence>
<dbReference type="Gene3D" id="3.40.50.720">
    <property type="entry name" value="NAD(P)-binding Rossmann-like Domain"/>
    <property type="match status" value="1"/>
</dbReference>
<keyword evidence="4" id="KW-0285">Flavoprotein</keyword>
<dbReference type="PANTHER" id="PTHR42917">
    <property type="entry name" value="2,4-DIENOYL-COA REDUCTASE"/>
    <property type="match status" value="1"/>
</dbReference>
<feature type="domain" description="NADH:flavin oxidoreductase/NADH oxidase N-terminal" evidence="10">
    <location>
        <begin position="2"/>
        <end position="332"/>
    </location>
</feature>
<evidence type="ECO:0000256" key="1">
    <source>
        <dbReference type="ARBA" id="ARBA00001917"/>
    </source>
</evidence>
<comment type="caution">
    <text evidence="13">The sequence shown here is derived from an EMBL/GenBank/DDBJ whole genome shotgun (WGS) entry which is preliminary data.</text>
</comment>
<dbReference type="Proteomes" id="UP000294613">
    <property type="component" value="Unassembled WGS sequence"/>
</dbReference>
<accession>A0A4R3JU11</accession>
<keyword evidence="7" id="KW-0560">Oxidoreductase</keyword>
<dbReference type="InterPro" id="IPR023753">
    <property type="entry name" value="FAD/NAD-binding_dom"/>
</dbReference>
<dbReference type="SUPFAM" id="SSF51905">
    <property type="entry name" value="FAD/NAD(P)-binding domain"/>
    <property type="match status" value="1"/>
</dbReference>
<evidence type="ECO:0000256" key="7">
    <source>
        <dbReference type="ARBA" id="ARBA00023002"/>
    </source>
</evidence>
<evidence type="ECO:0000313" key="15">
    <source>
        <dbReference type="Proteomes" id="UP000702954"/>
    </source>
</evidence>
<organism evidence="13 14">
    <name type="scientific">Faecalimonas umbilicata</name>
    <dbReference type="NCBI Taxonomy" id="1912855"/>
    <lineage>
        <taxon>Bacteria</taxon>
        <taxon>Bacillati</taxon>
        <taxon>Bacillota</taxon>
        <taxon>Clostridia</taxon>
        <taxon>Lachnospirales</taxon>
        <taxon>Lachnospiraceae</taxon>
        <taxon>Faecalimonas</taxon>
    </lineage>
</organism>
<dbReference type="EMBL" id="BHEO01000008">
    <property type="protein sequence ID" value="GBU05276.1"/>
    <property type="molecule type" value="Genomic_DNA"/>
</dbReference>
<comment type="cofactor">
    <cofactor evidence="2">
        <name>[4Fe-4S] cluster</name>
        <dbReference type="ChEBI" id="CHEBI:49883"/>
    </cofactor>
</comment>
<dbReference type="Proteomes" id="UP000702954">
    <property type="component" value="Unassembled WGS sequence"/>
</dbReference>
<dbReference type="Pfam" id="PF07992">
    <property type="entry name" value="Pyr_redox_2"/>
    <property type="match status" value="1"/>
</dbReference>
<dbReference type="InterPro" id="IPR054629">
    <property type="entry name" value="BilR_N"/>
</dbReference>
<evidence type="ECO:0000256" key="3">
    <source>
        <dbReference type="ARBA" id="ARBA00011048"/>
    </source>
</evidence>
<evidence type="ECO:0000256" key="9">
    <source>
        <dbReference type="ARBA" id="ARBA00023014"/>
    </source>
</evidence>
<dbReference type="SUPFAM" id="SSF51395">
    <property type="entry name" value="FMN-linked oxidoreductases"/>
    <property type="match status" value="1"/>
</dbReference>
<dbReference type="Gene3D" id="3.50.50.60">
    <property type="entry name" value="FAD/NAD(P)-binding domain"/>
    <property type="match status" value="1"/>
</dbReference>
<evidence type="ECO:0000259" key="11">
    <source>
        <dbReference type="Pfam" id="PF07992"/>
    </source>
</evidence>
<feature type="domain" description="FAD/NAD(P)-binding" evidence="11">
    <location>
        <begin position="379"/>
        <end position="617"/>
    </location>
</feature>
<dbReference type="GO" id="GO:0046872">
    <property type="term" value="F:metal ion binding"/>
    <property type="evidence" value="ECO:0007669"/>
    <property type="project" value="UniProtKB-KW"/>
</dbReference>
<dbReference type="InterPro" id="IPR001155">
    <property type="entry name" value="OxRdtase_FMN_N"/>
</dbReference>